<dbReference type="RefSeq" id="WP_193929229.1">
    <property type="nucleotide sequence ID" value="NZ_JADEYC010000025.1"/>
</dbReference>
<evidence type="ECO:0000313" key="3">
    <source>
        <dbReference type="Proteomes" id="UP000598360"/>
    </source>
</evidence>
<reference evidence="2" key="1">
    <citation type="submission" date="2020-10" db="EMBL/GenBank/DDBJ databases">
        <title>Diversity and distribution of actinomycetes associated with coral in the coast of Hainan.</title>
        <authorList>
            <person name="Li F."/>
        </authorList>
    </citation>
    <scope>NUCLEOTIDE SEQUENCE</scope>
    <source>
        <strain evidence="2">HNM0983</strain>
    </source>
</reference>
<keyword evidence="1" id="KW-0472">Membrane</keyword>
<gene>
    <name evidence="2" type="ORF">IQ251_15105</name>
</gene>
<dbReference type="Proteomes" id="UP000598360">
    <property type="component" value="Unassembled WGS sequence"/>
</dbReference>
<accession>A0A929BBM2</accession>
<name>A0A929BBM2_9PSEU</name>
<comment type="caution">
    <text evidence="2">The sequence shown here is derived from an EMBL/GenBank/DDBJ whole genome shotgun (WGS) entry which is preliminary data.</text>
</comment>
<evidence type="ECO:0000256" key="1">
    <source>
        <dbReference type="SAM" id="Phobius"/>
    </source>
</evidence>
<dbReference type="InterPro" id="IPR021741">
    <property type="entry name" value="DUF3311"/>
</dbReference>
<protein>
    <submittedName>
        <fullName evidence="2">DUF3311 domain-containing protein</fullName>
    </submittedName>
</protein>
<dbReference type="Pfam" id="PF11755">
    <property type="entry name" value="DUF3311"/>
    <property type="match status" value="1"/>
</dbReference>
<feature type="transmembrane region" description="Helical" evidence="1">
    <location>
        <begin position="37"/>
        <end position="57"/>
    </location>
</feature>
<dbReference type="AlphaFoldDB" id="A0A929BBM2"/>
<feature type="transmembrane region" description="Helical" evidence="1">
    <location>
        <begin position="7"/>
        <end position="25"/>
    </location>
</feature>
<keyword evidence="1" id="KW-0812">Transmembrane</keyword>
<dbReference type="EMBL" id="JADEYC010000025">
    <property type="protein sequence ID" value="MBE9375780.1"/>
    <property type="molecule type" value="Genomic_DNA"/>
</dbReference>
<evidence type="ECO:0000313" key="2">
    <source>
        <dbReference type="EMBL" id="MBE9375780.1"/>
    </source>
</evidence>
<keyword evidence="1" id="KW-1133">Transmembrane helix</keyword>
<keyword evidence="3" id="KW-1185">Reference proteome</keyword>
<organism evidence="2 3">
    <name type="scientific">Saccharopolyspora montiporae</name>
    <dbReference type="NCBI Taxonomy" id="2781240"/>
    <lineage>
        <taxon>Bacteria</taxon>
        <taxon>Bacillati</taxon>
        <taxon>Actinomycetota</taxon>
        <taxon>Actinomycetes</taxon>
        <taxon>Pseudonocardiales</taxon>
        <taxon>Pseudonocardiaceae</taxon>
        <taxon>Saccharopolyspora</taxon>
    </lineage>
</organism>
<sequence>MLRKRRSLWWLVGPVVLFVVALPLYNRIEPVVLGLPFFMFWMLMGTLLTPVCVWLAARGDPVWRADHERRDGSESR</sequence>
<proteinExistence type="predicted"/>